<dbReference type="GO" id="GO:0012505">
    <property type="term" value="C:endomembrane system"/>
    <property type="evidence" value="ECO:0007669"/>
    <property type="project" value="TreeGrafter"/>
</dbReference>
<sequence length="172" mass="19005">MSTGLGPPNVCSNDECNLANDGSGWTLLALGYKTTRASAQYKIRNIQSLEPDTELRILTYTHTSINVSGIVDLLEASNPSRQSWIYVFAVQLVELTGQASAMLIVHDACKANTNHTWANTEAQPESFTSRNAFESYAKGRANVYVKHSRPFQLTTPCTRTYAIWPRRSASTS</sequence>
<evidence type="ECO:0000256" key="2">
    <source>
        <dbReference type="ARBA" id="ARBA00022538"/>
    </source>
</evidence>
<keyword evidence="3" id="KW-0630">Potassium</keyword>
<gene>
    <name evidence="5" type="ORF">Prudu_005285</name>
</gene>
<dbReference type="GO" id="GO:0006885">
    <property type="term" value="P:regulation of pH"/>
    <property type="evidence" value="ECO:0007669"/>
    <property type="project" value="TreeGrafter"/>
</dbReference>
<evidence type="ECO:0000256" key="4">
    <source>
        <dbReference type="ARBA" id="ARBA00023065"/>
    </source>
</evidence>
<dbReference type="GO" id="GO:0006813">
    <property type="term" value="P:potassium ion transport"/>
    <property type="evidence" value="ECO:0007669"/>
    <property type="project" value="UniProtKB-KW"/>
</dbReference>
<accession>A0A4Y1QXA6</accession>
<keyword evidence="4" id="KW-0406">Ion transport</keyword>
<dbReference type="InterPro" id="IPR050794">
    <property type="entry name" value="CPA2_transporter"/>
</dbReference>
<name>A0A4Y1QXA6_PRUDU</name>
<keyword evidence="2" id="KW-0633">Potassium transport</keyword>
<evidence type="ECO:0000313" key="5">
    <source>
        <dbReference type="EMBL" id="BBG96472.1"/>
    </source>
</evidence>
<dbReference type="PANTHER" id="PTHR32468:SF74">
    <property type="entry name" value="CATION_H(+) ANTIPORTER 21-RELATED"/>
    <property type="match status" value="1"/>
</dbReference>
<dbReference type="GO" id="GO:0098662">
    <property type="term" value="P:inorganic cation transmembrane transport"/>
    <property type="evidence" value="ECO:0007669"/>
    <property type="project" value="TreeGrafter"/>
</dbReference>
<protein>
    <submittedName>
        <fullName evidence="5">Cation/hydrogen exchanger 15</fullName>
    </submittedName>
</protein>
<evidence type="ECO:0000256" key="1">
    <source>
        <dbReference type="ARBA" id="ARBA00022448"/>
    </source>
</evidence>
<dbReference type="EMBL" id="AP019298">
    <property type="protein sequence ID" value="BBG96472.1"/>
    <property type="molecule type" value="Genomic_DNA"/>
</dbReference>
<organism evidence="5">
    <name type="scientific">Prunus dulcis</name>
    <name type="common">Almond</name>
    <name type="synonym">Amygdalus dulcis</name>
    <dbReference type="NCBI Taxonomy" id="3755"/>
    <lineage>
        <taxon>Eukaryota</taxon>
        <taxon>Viridiplantae</taxon>
        <taxon>Streptophyta</taxon>
        <taxon>Embryophyta</taxon>
        <taxon>Tracheophyta</taxon>
        <taxon>Spermatophyta</taxon>
        <taxon>Magnoliopsida</taxon>
        <taxon>eudicotyledons</taxon>
        <taxon>Gunneridae</taxon>
        <taxon>Pentapetalae</taxon>
        <taxon>rosids</taxon>
        <taxon>fabids</taxon>
        <taxon>Rosales</taxon>
        <taxon>Rosaceae</taxon>
        <taxon>Amygdaloideae</taxon>
        <taxon>Amygdaleae</taxon>
        <taxon>Prunus</taxon>
    </lineage>
</organism>
<reference evidence="5" key="1">
    <citation type="journal article" date="2019" name="Science">
        <title>Mutation of a bHLH transcription factor allowed almond domestication.</title>
        <authorList>
            <person name="Sanchez-Perez R."/>
            <person name="Pavan S."/>
            <person name="Mazzeo R."/>
            <person name="Moldovan C."/>
            <person name="Aiese Cigliano R."/>
            <person name="Del Cueto J."/>
            <person name="Ricciardi F."/>
            <person name="Lotti C."/>
            <person name="Ricciardi L."/>
            <person name="Dicenta F."/>
            <person name="Lopez-Marques R.L."/>
            <person name="Lindberg Moller B."/>
        </authorList>
    </citation>
    <scope>NUCLEOTIDE SEQUENCE</scope>
</reference>
<proteinExistence type="predicted"/>
<dbReference type="PANTHER" id="PTHR32468">
    <property type="entry name" value="CATION/H + ANTIPORTER"/>
    <property type="match status" value="1"/>
</dbReference>
<evidence type="ECO:0000256" key="3">
    <source>
        <dbReference type="ARBA" id="ARBA00022958"/>
    </source>
</evidence>
<dbReference type="AlphaFoldDB" id="A0A4Y1QXA6"/>
<keyword evidence="1" id="KW-0813">Transport</keyword>